<evidence type="ECO:0000313" key="4">
    <source>
        <dbReference type="Proteomes" id="UP001214250"/>
    </source>
</evidence>
<evidence type="ECO:0000256" key="1">
    <source>
        <dbReference type="SAM" id="MobiDB-lite"/>
    </source>
</evidence>
<gene>
    <name evidence="3" type="ORF">PQO03_00085</name>
</gene>
<reference evidence="3 4" key="1">
    <citation type="submission" date="2023-02" db="EMBL/GenBank/DDBJ databases">
        <title>Genome sequence of Lentisphaera profundi SAORIC-696.</title>
        <authorList>
            <person name="Kim e."/>
            <person name="Cho J.-C."/>
            <person name="Choi A."/>
            <person name="Kang I."/>
        </authorList>
    </citation>
    <scope>NUCLEOTIDE SEQUENCE [LARGE SCALE GENOMIC DNA]</scope>
    <source>
        <strain evidence="3 4">SAORIC-696</strain>
    </source>
</reference>
<proteinExistence type="predicted"/>
<dbReference type="EMBL" id="CP117811">
    <property type="protein sequence ID" value="WDE96366.1"/>
    <property type="molecule type" value="Genomic_DNA"/>
</dbReference>
<feature type="compositionally biased region" description="Basic residues" evidence="1">
    <location>
        <begin position="45"/>
        <end position="61"/>
    </location>
</feature>
<dbReference type="Proteomes" id="UP001214250">
    <property type="component" value="Chromosome 1"/>
</dbReference>
<feature type="transmembrane region" description="Helical" evidence="2">
    <location>
        <begin position="108"/>
        <end position="132"/>
    </location>
</feature>
<feature type="region of interest" description="Disordered" evidence="1">
    <location>
        <begin position="44"/>
        <end position="83"/>
    </location>
</feature>
<feature type="compositionally biased region" description="Polar residues" evidence="1">
    <location>
        <begin position="70"/>
        <end position="83"/>
    </location>
</feature>
<keyword evidence="4" id="KW-1185">Reference proteome</keyword>
<organism evidence="3 4">
    <name type="scientific">Lentisphaera profundi</name>
    <dbReference type="NCBI Taxonomy" id="1658616"/>
    <lineage>
        <taxon>Bacteria</taxon>
        <taxon>Pseudomonadati</taxon>
        <taxon>Lentisphaerota</taxon>
        <taxon>Lentisphaeria</taxon>
        <taxon>Lentisphaerales</taxon>
        <taxon>Lentisphaeraceae</taxon>
        <taxon>Lentisphaera</taxon>
    </lineage>
</organism>
<sequence>MIAACPNCEWSDTVEDSFLGQTAECPSCENDFVVASEVQEEVAPPKKKKKKMTVAKRKPAVRRQAESIDDSSNPYAAPDSSDTLSVNSDGEVLEYGGMQRGAYWGWNFGLNFLALIPIVGQIGAIIGSIHVIRQRCVNLGYSLWYGWTIFIPFYNFVVGFRFACCPEGYADHKTLDKTGKILLGVMLAFIVLMFVAIGVAVAAGGAAGRQ</sequence>
<dbReference type="RefSeq" id="WP_274150432.1">
    <property type="nucleotide sequence ID" value="NZ_CP117811.1"/>
</dbReference>
<evidence type="ECO:0000313" key="3">
    <source>
        <dbReference type="EMBL" id="WDE96366.1"/>
    </source>
</evidence>
<dbReference type="Gene3D" id="2.20.28.160">
    <property type="match status" value="1"/>
</dbReference>
<keyword evidence="2" id="KW-0812">Transmembrane</keyword>
<protein>
    <submittedName>
        <fullName evidence="3">Uncharacterized protein</fullName>
    </submittedName>
</protein>
<feature type="transmembrane region" description="Helical" evidence="2">
    <location>
        <begin position="144"/>
        <end position="164"/>
    </location>
</feature>
<name>A0ABY7VQA5_9BACT</name>
<feature type="transmembrane region" description="Helical" evidence="2">
    <location>
        <begin position="185"/>
        <end position="207"/>
    </location>
</feature>
<keyword evidence="2" id="KW-0472">Membrane</keyword>
<accession>A0ABY7VQA5</accession>
<keyword evidence="2" id="KW-1133">Transmembrane helix</keyword>
<evidence type="ECO:0000256" key="2">
    <source>
        <dbReference type="SAM" id="Phobius"/>
    </source>
</evidence>